<dbReference type="AlphaFoldDB" id="A0AA38XGW3"/>
<gene>
    <name evidence="2" type="ORF">H2200_002812</name>
</gene>
<dbReference type="EMBL" id="JAPDRK010000004">
    <property type="protein sequence ID" value="KAJ9612871.1"/>
    <property type="molecule type" value="Genomic_DNA"/>
</dbReference>
<evidence type="ECO:0000313" key="3">
    <source>
        <dbReference type="Proteomes" id="UP001172673"/>
    </source>
</evidence>
<keyword evidence="3" id="KW-1185">Reference proteome</keyword>
<protein>
    <submittedName>
        <fullName evidence="2">Uncharacterized protein</fullName>
    </submittedName>
</protein>
<dbReference type="Proteomes" id="UP001172673">
    <property type="component" value="Unassembled WGS sequence"/>
</dbReference>
<evidence type="ECO:0000256" key="1">
    <source>
        <dbReference type="SAM" id="MobiDB-lite"/>
    </source>
</evidence>
<sequence>MCIRRQVRYKCDRCGGLSRQDGSEIEICDSPSKAADEVCPTVKLGLKPLFQETTGWCDSCDLATFTASYLGVDDVLSQAEVGDAMEIERQFFAHRDRQQQPVKQEARREEDPEAMQQRFEVQYIANERHLEEQVARSKELDMTIARKRDEVEALQRQINREQSRLDQLRARRRIEEEAQDSRSARDNMRRDRQAPSSYPSRYISPERRRSSYAQADRYSTGGRRVEDRYIVVRRSERSPPPYRPSGGRSSQHRQRDSSRGFVLNNYFRA</sequence>
<feature type="region of interest" description="Disordered" evidence="1">
    <location>
        <begin position="93"/>
        <end position="114"/>
    </location>
</feature>
<feature type="compositionally biased region" description="Basic and acidic residues" evidence="1">
    <location>
        <begin position="93"/>
        <end position="110"/>
    </location>
</feature>
<comment type="caution">
    <text evidence="2">The sequence shown here is derived from an EMBL/GenBank/DDBJ whole genome shotgun (WGS) entry which is preliminary data.</text>
</comment>
<reference evidence="2" key="1">
    <citation type="submission" date="2022-10" db="EMBL/GenBank/DDBJ databases">
        <title>Culturing micro-colonial fungi from biological soil crusts in the Mojave desert and describing Neophaeococcomyces mojavensis, and introducing the new genera and species Taxawa tesnikishii.</title>
        <authorList>
            <person name="Kurbessoian T."/>
            <person name="Stajich J.E."/>
        </authorList>
    </citation>
    <scope>NUCLEOTIDE SEQUENCE</scope>
    <source>
        <strain evidence="2">TK_41</strain>
    </source>
</reference>
<evidence type="ECO:0000313" key="2">
    <source>
        <dbReference type="EMBL" id="KAJ9612871.1"/>
    </source>
</evidence>
<name>A0AA38XGW3_9EURO</name>
<feature type="region of interest" description="Disordered" evidence="1">
    <location>
        <begin position="175"/>
        <end position="269"/>
    </location>
</feature>
<proteinExistence type="predicted"/>
<accession>A0AA38XGW3</accession>
<feature type="compositionally biased region" description="Basic and acidic residues" evidence="1">
    <location>
        <begin position="223"/>
        <end position="237"/>
    </location>
</feature>
<organism evidence="2 3">
    <name type="scientific">Cladophialophora chaetospira</name>
    <dbReference type="NCBI Taxonomy" id="386627"/>
    <lineage>
        <taxon>Eukaryota</taxon>
        <taxon>Fungi</taxon>
        <taxon>Dikarya</taxon>
        <taxon>Ascomycota</taxon>
        <taxon>Pezizomycotina</taxon>
        <taxon>Eurotiomycetes</taxon>
        <taxon>Chaetothyriomycetidae</taxon>
        <taxon>Chaetothyriales</taxon>
        <taxon>Herpotrichiellaceae</taxon>
        <taxon>Cladophialophora</taxon>
    </lineage>
</organism>
<feature type="compositionally biased region" description="Basic and acidic residues" evidence="1">
    <location>
        <begin position="175"/>
        <end position="193"/>
    </location>
</feature>